<organism evidence="2 3">
    <name type="scientific">Colletotrichum navitas</name>
    <dbReference type="NCBI Taxonomy" id="681940"/>
    <lineage>
        <taxon>Eukaryota</taxon>
        <taxon>Fungi</taxon>
        <taxon>Dikarya</taxon>
        <taxon>Ascomycota</taxon>
        <taxon>Pezizomycotina</taxon>
        <taxon>Sordariomycetes</taxon>
        <taxon>Hypocreomycetidae</taxon>
        <taxon>Glomerellales</taxon>
        <taxon>Glomerellaceae</taxon>
        <taxon>Colletotrichum</taxon>
        <taxon>Colletotrichum graminicola species complex</taxon>
    </lineage>
</organism>
<protein>
    <submittedName>
        <fullName evidence="2">SnoaL-like polyketide cyclase</fullName>
    </submittedName>
</protein>
<feature type="region of interest" description="Disordered" evidence="1">
    <location>
        <begin position="1"/>
        <end position="47"/>
    </location>
</feature>
<dbReference type="EMBL" id="JAHLJV010000019">
    <property type="protein sequence ID" value="KAK1594628.1"/>
    <property type="molecule type" value="Genomic_DNA"/>
</dbReference>
<name>A0AAD8Q344_9PEZI</name>
<dbReference type="InterPro" id="IPR032710">
    <property type="entry name" value="NTF2-like_dom_sf"/>
</dbReference>
<dbReference type="AlphaFoldDB" id="A0AAD8Q344"/>
<dbReference type="Proteomes" id="UP001230504">
    <property type="component" value="Unassembled WGS sequence"/>
</dbReference>
<evidence type="ECO:0000313" key="2">
    <source>
        <dbReference type="EMBL" id="KAK1594628.1"/>
    </source>
</evidence>
<dbReference type="SUPFAM" id="SSF54427">
    <property type="entry name" value="NTF2-like"/>
    <property type="match status" value="2"/>
</dbReference>
<comment type="caution">
    <text evidence="2">The sequence shown here is derived from an EMBL/GenBank/DDBJ whole genome shotgun (WGS) entry which is preliminary data.</text>
</comment>
<reference evidence="2" key="1">
    <citation type="submission" date="2021-06" db="EMBL/GenBank/DDBJ databases">
        <title>Comparative genomics, transcriptomics and evolutionary studies reveal genomic signatures of adaptation to plant cell wall in hemibiotrophic fungi.</title>
        <authorList>
            <consortium name="DOE Joint Genome Institute"/>
            <person name="Baroncelli R."/>
            <person name="Diaz J.F."/>
            <person name="Benocci T."/>
            <person name="Peng M."/>
            <person name="Battaglia E."/>
            <person name="Haridas S."/>
            <person name="Andreopoulos W."/>
            <person name="Labutti K."/>
            <person name="Pangilinan J."/>
            <person name="Floch G.L."/>
            <person name="Makela M.R."/>
            <person name="Henrissat B."/>
            <person name="Grigoriev I.V."/>
            <person name="Crouch J.A."/>
            <person name="De Vries R.P."/>
            <person name="Sukno S.A."/>
            <person name="Thon M.R."/>
        </authorList>
    </citation>
    <scope>NUCLEOTIDE SEQUENCE</scope>
    <source>
        <strain evidence="2">CBS 125086</strain>
    </source>
</reference>
<proteinExistence type="predicted"/>
<keyword evidence="3" id="KW-1185">Reference proteome</keyword>
<dbReference type="Gene3D" id="3.10.450.50">
    <property type="match status" value="2"/>
</dbReference>
<dbReference type="RefSeq" id="XP_060415790.1">
    <property type="nucleotide sequence ID" value="XM_060554368.1"/>
</dbReference>
<sequence>MLTPPDSPDNKSPGPLPGFEPPIADAAHAPGRKIRSPTSKRWNGDGKGIQVDIGARLREYLDCLNNRKFDIIGNHIADTIERNNRTQTRQEHIDRLRSRVEGLATFQIKIDTLLVDKKAKAVAVRYINRVTLNDAMMNPDTVGKTYEFDEQCFVWFDDRGKMARMLTLQDNDAIRLQTPEAAVTPRFFTRSAPKEPVDLAAAYRKYVASINRGTMAKEFPRYCKREVRHNNRVLPLEEYWRGMEASREAISGLQFDIQELLVDDETQQVASRLQITGTPVAEFAGAKPNGKSVKFHQHCMYRFDNGKIALVWATMELDSYRRQLEEKPDRRKSSMLGIN</sequence>
<dbReference type="GeneID" id="85438608"/>
<gene>
    <name evidence="2" type="ORF">LY79DRAFT_512423</name>
</gene>
<evidence type="ECO:0000313" key="3">
    <source>
        <dbReference type="Proteomes" id="UP001230504"/>
    </source>
</evidence>
<accession>A0AAD8Q344</accession>
<dbReference type="GO" id="GO:0030638">
    <property type="term" value="P:polyketide metabolic process"/>
    <property type="evidence" value="ECO:0007669"/>
    <property type="project" value="InterPro"/>
</dbReference>
<dbReference type="InterPro" id="IPR009959">
    <property type="entry name" value="Cyclase_SnoaL-like"/>
</dbReference>
<evidence type="ECO:0000256" key="1">
    <source>
        <dbReference type="SAM" id="MobiDB-lite"/>
    </source>
</evidence>
<dbReference type="Pfam" id="PF07366">
    <property type="entry name" value="SnoaL"/>
    <property type="match status" value="1"/>
</dbReference>